<dbReference type="InterPro" id="IPR001650">
    <property type="entry name" value="Helicase_C-like"/>
</dbReference>
<dbReference type="AlphaFoldDB" id="A0A2X0V7Y0"/>
<keyword evidence="5" id="KW-0347">Helicase</keyword>
<dbReference type="PROSITE" id="PS51192">
    <property type="entry name" value="HELICASE_ATP_BIND_1"/>
    <property type="match status" value="1"/>
</dbReference>
<name>A0A2X0V7Y0_9GAMM</name>
<dbReference type="EMBL" id="UAPV01000001">
    <property type="protein sequence ID" value="SPT68905.1"/>
    <property type="molecule type" value="Genomic_DNA"/>
</dbReference>
<dbReference type="Pfam" id="PF00270">
    <property type="entry name" value="DEAD"/>
    <property type="match status" value="1"/>
</dbReference>
<accession>A0A2X0V7Y0</accession>
<dbReference type="EC" id="3.6.4.13" evidence="5"/>
<evidence type="ECO:0000259" key="4">
    <source>
        <dbReference type="PROSITE" id="PS51194"/>
    </source>
</evidence>
<dbReference type="InterPro" id="IPR027417">
    <property type="entry name" value="P-loop_NTPase"/>
</dbReference>
<evidence type="ECO:0000313" key="5">
    <source>
        <dbReference type="EMBL" id="SPT68905.1"/>
    </source>
</evidence>
<organism evidence="5 6">
    <name type="scientific">Anaerobiospirillum thomasii</name>
    <dbReference type="NCBI Taxonomy" id="179995"/>
    <lineage>
        <taxon>Bacteria</taxon>
        <taxon>Pseudomonadati</taxon>
        <taxon>Pseudomonadota</taxon>
        <taxon>Gammaproteobacteria</taxon>
        <taxon>Aeromonadales</taxon>
        <taxon>Succinivibrionaceae</taxon>
        <taxon>Anaerobiospirillum</taxon>
    </lineage>
</organism>
<feature type="domain" description="Helicase C-terminal" evidence="4">
    <location>
        <begin position="256"/>
        <end position="412"/>
    </location>
</feature>
<dbReference type="GO" id="GO:0003724">
    <property type="term" value="F:RNA helicase activity"/>
    <property type="evidence" value="ECO:0007669"/>
    <property type="project" value="UniProtKB-EC"/>
</dbReference>
<evidence type="ECO:0000256" key="2">
    <source>
        <dbReference type="ARBA" id="ARBA00022840"/>
    </source>
</evidence>
<keyword evidence="6" id="KW-1185">Reference proteome</keyword>
<dbReference type="Gene3D" id="3.40.50.300">
    <property type="entry name" value="P-loop containing nucleotide triphosphate hydrolases"/>
    <property type="match status" value="2"/>
</dbReference>
<feature type="domain" description="Helicase ATP-binding" evidence="3">
    <location>
        <begin position="34"/>
        <end position="214"/>
    </location>
</feature>
<dbReference type="GO" id="GO:0016887">
    <property type="term" value="F:ATP hydrolysis activity"/>
    <property type="evidence" value="ECO:0007669"/>
    <property type="project" value="TreeGrafter"/>
</dbReference>
<dbReference type="PROSITE" id="PS51194">
    <property type="entry name" value="HELICASE_CTER"/>
    <property type="match status" value="1"/>
</dbReference>
<evidence type="ECO:0000259" key="3">
    <source>
        <dbReference type="PROSITE" id="PS51192"/>
    </source>
</evidence>
<dbReference type="InterPro" id="IPR052511">
    <property type="entry name" value="ATP-dep_Helicase"/>
</dbReference>
<dbReference type="Proteomes" id="UP000250086">
    <property type="component" value="Unassembled WGS sequence"/>
</dbReference>
<dbReference type="PANTHER" id="PTHR47962">
    <property type="entry name" value="ATP-DEPENDENT HELICASE LHR-RELATED-RELATED"/>
    <property type="match status" value="1"/>
</dbReference>
<dbReference type="InterPro" id="IPR011545">
    <property type="entry name" value="DEAD/DEAH_box_helicase_dom"/>
</dbReference>
<keyword evidence="5" id="KW-0378">Hydrolase</keyword>
<keyword evidence="1" id="KW-0547">Nucleotide-binding</keyword>
<dbReference type="SUPFAM" id="SSF52540">
    <property type="entry name" value="P-loop containing nucleoside triphosphate hydrolases"/>
    <property type="match status" value="1"/>
</dbReference>
<dbReference type="RefSeq" id="WP_113743115.1">
    <property type="nucleotide sequence ID" value="NZ_UAPV01000001.1"/>
</dbReference>
<dbReference type="SMART" id="SM00487">
    <property type="entry name" value="DEXDc"/>
    <property type="match status" value="1"/>
</dbReference>
<protein>
    <submittedName>
        <fullName evidence="5">ATP-dependent RNA helicase dbpA</fullName>
        <ecNumber evidence="5">3.6.4.13</ecNumber>
    </submittedName>
</protein>
<dbReference type="SMART" id="SM00490">
    <property type="entry name" value="HELICc"/>
    <property type="match status" value="1"/>
</dbReference>
<gene>
    <name evidence="5" type="primary">dbpA</name>
    <name evidence="5" type="ORF">NCTC13093_00251</name>
</gene>
<evidence type="ECO:0000313" key="6">
    <source>
        <dbReference type="Proteomes" id="UP000250086"/>
    </source>
</evidence>
<dbReference type="GO" id="GO:0005524">
    <property type="term" value="F:ATP binding"/>
    <property type="evidence" value="ECO:0007669"/>
    <property type="project" value="UniProtKB-KW"/>
</dbReference>
<proteinExistence type="predicted"/>
<dbReference type="GO" id="GO:0003677">
    <property type="term" value="F:DNA binding"/>
    <property type="evidence" value="ECO:0007669"/>
    <property type="project" value="TreeGrafter"/>
</dbReference>
<dbReference type="Pfam" id="PF00271">
    <property type="entry name" value="Helicase_C"/>
    <property type="match status" value="1"/>
</dbReference>
<dbReference type="InterPro" id="IPR014001">
    <property type="entry name" value="Helicase_ATP-bd"/>
</dbReference>
<evidence type="ECO:0000256" key="1">
    <source>
        <dbReference type="ARBA" id="ARBA00022741"/>
    </source>
</evidence>
<dbReference type="PANTHER" id="PTHR47962:SF5">
    <property type="entry name" value="ATP-DEPENDENT HELICASE LHR-RELATED"/>
    <property type="match status" value="1"/>
</dbReference>
<reference evidence="5 6" key="1">
    <citation type="submission" date="2018-06" db="EMBL/GenBank/DDBJ databases">
        <authorList>
            <consortium name="Pathogen Informatics"/>
            <person name="Doyle S."/>
        </authorList>
    </citation>
    <scope>NUCLEOTIDE SEQUENCE [LARGE SCALE GENOMIC DNA]</scope>
    <source>
        <strain evidence="5 6">NCTC13093</strain>
    </source>
</reference>
<keyword evidence="2" id="KW-0067">ATP-binding</keyword>
<sequence length="730" mass="81242">MTTNSYDLLHQGLKRFIYKKGWGSLRDIQLKAIKPILAKKSDVIIAASTASGKTEAAFLPSITAITQSKKAGVKILCISPLKALINDQAQRISEMASYVDLKAIPWHGDVGAHKRKAVTDENNADILIITPESLESLLINKRNKVPEIFGALEYIIIDEFHAFIDTPRGEQLASLMHRVETICNRIICRIAISATFASTAQASAFLRPNNHTGMDVVFIEKDKEKSDNLLIQIRGYQSLYSKDKIDDEGRVKGYDLIAADIFRLLRGSSNLVFCNTKAVTETIANELDAISQRAHVPLEFYPHHGSLSSDLRESIEHRLKNSRLPTTAICTATLELGIDIADVSSIGQIDAPPSPASLRQRLGRSGRRDGNAVLRIFALERVNPQVPQMLLHLNENTVLCAATIAMILKRHYDSSLMPNLSLSTLIQQILSEIASGNGIKATAIYKLLCQTGPFESIDKTTFAQVLRSLGSCDLIEQMPDGSLILGLEGERVCTDFSFYSAFNSEREFRIEHEGKTIGTIPNISYLSVGESFLFAGKAWEVIFYNEDTLTLGVKPYPFRAEPLNFIGNLNSLDKSIRQQMYKIYTSGEYPACLNKKAKENIEQGLALFKELELDTRHIIESVGGIALFPWESDKTLNTIDLILRSRSIRATRVNSHLELIQCSLDNLKAAVANILSTEPDPIALSSHVVNLDINKFDKYLSNDLKRISYARSHLDIKSAIKFFELIAKEM</sequence>